<dbReference type="Pfam" id="PF04488">
    <property type="entry name" value="Gly_transf_sug"/>
    <property type="match status" value="1"/>
</dbReference>
<dbReference type="GO" id="GO:0016758">
    <property type="term" value="F:hexosyltransferase activity"/>
    <property type="evidence" value="ECO:0007669"/>
    <property type="project" value="TreeGrafter"/>
</dbReference>
<proteinExistence type="predicted"/>
<dbReference type="AlphaFoldDB" id="A0A553PJB6"/>
<dbReference type="GO" id="GO:0006688">
    <property type="term" value="P:glycosphingolipid biosynthetic process"/>
    <property type="evidence" value="ECO:0007669"/>
    <property type="project" value="TreeGrafter"/>
</dbReference>
<evidence type="ECO:0000313" key="1">
    <source>
        <dbReference type="EMBL" id="TRY77749.1"/>
    </source>
</evidence>
<organism evidence="1 2">
    <name type="scientific">Tigriopus californicus</name>
    <name type="common">Marine copepod</name>
    <dbReference type="NCBI Taxonomy" id="6832"/>
    <lineage>
        <taxon>Eukaryota</taxon>
        <taxon>Metazoa</taxon>
        <taxon>Ecdysozoa</taxon>
        <taxon>Arthropoda</taxon>
        <taxon>Crustacea</taxon>
        <taxon>Multicrustacea</taxon>
        <taxon>Hexanauplia</taxon>
        <taxon>Copepoda</taxon>
        <taxon>Harpacticoida</taxon>
        <taxon>Harpacticidae</taxon>
        <taxon>Tigriopus</taxon>
    </lineage>
</organism>
<dbReference type="SUPFAM" id="SSF53448">
    <property type="entry name" value="Nucleotide-diphospho-sugar transferases"/>
    <property type="match status" value="1"/>
</dbReference>
<comment type="caution">
    <text evidence="1">The sequence shown here is derived from an EMBL/GenBank/DDBJ whole genome shotgun (WGS) entry which is preliminary data.</text>
</comment>
<name>A0A553PJB6_TIGCA</name>
<evidence type="ECO:0000313" key="2">
    <source>
        <dbReference type="Proteomes" id="UP000318571"/>
    </source>
</evidence>
<dbReference type="InterPro" id="IPR007577">
    <property type="entry name" value="GlycoTrfase_DXD_sugar-bd_CS"/>
</dbReference>
<accession>A0A553PJB6</accession>
<evidence type="ECO:0008006" key="3">
    <source>
        <dbReference type="Google" id="ProtNLM"/>
    </source>
</evidence>
<keyword evidence="2" id="KW-1185">Reference proteome</keyword>
<protein>
    <recommendedName>
        <fullName evidence="3">Alpha-1,4-N-acetylglucosaminyltransferase</fullName>
    </recommendedName>
</protein>
<dbReference type="InterPro" id="IPR029044">
    <property type="entry name" value="Nucleotide-diphossugar_trans"/>
</dbReference>
<sequence length="187" mass="21438">SLVFYLWSNRRSDNDPPLFDVFNDLPNDQDDINFIESNPLKPKLNQLTYCAIESASMANPAKHIRLLVTRDNPLIQRSNFPPFLQNLRSFSVHHIDLEGMINSYFPEFTPEVQARFHKRVVSLSEISRAVLLFYKGGIYLDQDVVSVGPFANVQPNFLPMSPIHRVATACMKFEQFSPILKLILDLA</sequence>
<dbReference type="PANTHER" id="PTHR12042">
    <property type="entry name" value="LACTOSYLCERAMIDE 4-ALPHA-GALACTOSYLTRANSFERASE ALPHA- 1,4-GALACTOSYLTRANSFERASE"/>
    <property type="match status" value="1"/>
</dbReference>
<dbReference type="EMBL" id="VCGU01000003">
    <property type="protein sequence ID" value="TRY77749.1"/>
    <property type="molecule type" value="Genomic_DNA"/>
</dbReference>
<gene>
    <name evidence="1" type="ORF">TCAL_08991</name>
</gene>
<dbReference type="PANTHER" id="PTHR12042:SF21">
    <property type="entry name" value="ALPHA1,4-GALACTOSYLTRANSFERASE 1-RELATED"/>
    <property type="match status" value="1"/>
</dbReference>
<feature type="non-terminal residue" evidence="1">
    <location>
        <position position="187"/>
    </location>
</feature>
<dbReference type="Gene3D" id="3.90.550.20">
    <property type="match status" value="1"/>
</dbReference>
<dbReference type="Proteomes" id="UP000318571">
    <property type="component" value="Chromosome 11"/>
</dbReference>
<reference evidence="1 2" key="1">
    <citation type="journal article" date="2018" name="Nat. Ecol. Evol.">
        <title>Genomic signatures of mitonuclear coevolution across populations of Tigriopus californicus.</title>
        <authorList>
            <person name="Barreto F.S."/>
            <person name="Watson E.T."/>
            <person name="Lima T.G."/>
            <person name="Willett C.S."/>
            <person name="Edmands S."/>
            <person name="Li W."/>
            <person name="Burton R.S."/>
        </authorList>
    </citation>
    <scope>NUCLEOTIDE SEQUENCE [LARGE SCALE GENOMIC DNA]</scope>
    <source>
        <strain evidence="1 2">San Diego</strain>
    </source>
</reference>
<dbReference type="InterPro" id="IPR051981">
    <property type="entry name" value="Glycosyltransf_32"/>
</dbReference>
<feature type="non-terminal residue" evidence="1">
    <location>
        <position position="1"/>
    </location>
</feature>
<dbReference type="GO" id="GO:0016020">
    <property type="term" value="C:membrane"/>
    <property type="evidence" value="ECO:0007669"/>
    <property type="project" value="GOC"/>
</dbReference>